<dbReference type="GO" id="GO:0016567">
    <property type="term" value="P:protein ubiquitination"/>
    <property type="evidence" value="ECO:0007669"/>
    <property type="project" value="TreeGrafter"/>
</dbReference>
<name>A0AAD9IHX2_PROWI</name>
<keyword evidence="10" id="KW-1185">Reference proteome</keyword>
<keyword evidence="2 4" id="KW-0863">Zinc-finger</keyword>
<feature type="domain" description="RING-type" evidence="7">
    <location>
        <begin position="171"/>
        <end position="211"/>
    </location>
</feature>
<evidence type="ECO:0000256" key="6">
    <source>
        <dbReference type="SAM" id="MobiDB-lite"/>
    </source>
</evidence>
<dbReference type="InterPro" id="IPR011422">
    <property type="entry name" value="BRAP2/ETP1_RRM"/>
</dbReference>
<feature type="region of interest" description="Disordered" evidence="6">
    <location>
        <begin position="486"/>
        <end position="515"/>
    </location>
</feature>
<dbReference type="PANTHER" id="PTHR24007:SF7">
    <property type="entry name" value="BRCA1-ASSOCIATED PROTEIN"/>
    <property type="match status" value="1"/>
</dbReference>
<dbReference type="SMART" id="SM00184">
    <property type="entry name" value="RING"/>
    <property type="match status" value="1"/>
</dbReference>
<reference evidence="9" key="1">
    <citation type="submission" date="2021-01" db="EMBL/GenBank/DDBJ databases">
        <authorList>
            <person name="Eckstrom K.M.E."/>
        </authorList>
    </citation>
    <scope>NUCLEOTIDE SEQUENCE</scope>
    <source>
        <strain evidence="9">UVCC 0001</strain>
    </source>
</reference>
<keyword evidence="5" id="KW-0175">Coiled coil</keyword>
<dbReference type="Gene3D" id="3.30.40.10">
    <property type="entry name" value="Zinc/RING finger domain, C3HC4 (zinc finger)"/>
    <property type="match status" value="2"/>
</dbReference>
<dbReference type="GO" id="GO:0005737">
    <property type="term" value="C:cytoplasm"/>
    <property type="evidence" value="ECO:0007669"/>
    <property type="project" value="TreeGrafter"/>
</dbReference>
<keyword evidence="3" id="KW-0862">Zinc</keyword>
<dbReference type="PANTHER" id="PTHR24007">
    <property type="entry name" value="BRCA1-ASSOCIATED PROTEIN"/>
    <property type="match status" value="1"/>
</dbReference>
<dbReference type="InterPro" id="IPR001607">
    <property type="entry name" value="Znf_UBP"/>
</dbReference>
<organism evidence="9 10">
    <name type="scientific">Prototheca wickerhamii</name>
    <dbReference type="NCBI Taxonomy" id="3111"/>
    <lineage>
        <taxon>Eukaryota</taxon>
        <taxon>Viridiplantae</taxon>
        <taxon>Chlorophyta</taxon>
        <taxon>core chlorophytes</taxon>
        <taxon>Trebouxiophyceae</taxon>
        <taxon>Chlorellales</taxon>
        <taxon>Chlorellaceae</taxon>
        <taxon>Prototheca</taxon>
    </lineage>
</organism>
<dbReference type="GO" id="GO:0007265">
    <property type="term" value="P:Ras protein signal transduction"/>
    <property type="evidence" value="ECO:0007669"/>
    <property type="project" value="TreeGrafter"/>
</dbReference>
<dbReference type="Pfam" id="PF02148">
    <property type="entry name" value="zf-UBP"/>
    <property type="match status" value="1"/>
</dbReference>
<feature type="compositionally biased region" description="Basic residues" evidence="6">
    <location>
        <begin position="506"/>
        <end position="515"/>
    </location>
</feature>
<dbReference type="AlphaFoldDB" id="A0AAD9IHX2"/>
<feature type="coiled-coil region" evidence="5">
    <location>
        <begin position="373"/>
        <end position="449"/>
    </location>
</feature>
<evidence type="ECO:0000256" key="3">
    <source>
        <dbReference type="ARBA" id="ARBA00022833"/>
    </source>
</evidence>
<dbReference type="EMBL" id="JASFZW010000004">
    <property type="protein sequence ID" value="KAK2078756.1"/>
    <property type="molecule type" value="Genomic_DNA"/>
</dbReference>
<dbReference type="GO" id="GO:0008270">
    <property type="term" value="F:zinc ion binding"/>
    <property type="evidence" value="ECO:0007669"/>
    <property type="project" value="UniProtKB-KW"/>
</dbReference>
<feature type="region of interest" description="Disordered" evidence="6">
    <location>
        <begin position="78"/>
        <end position="116"/>
    </location>
</feature>
<evidence type="ECO:0000256" key="1">
    <source>
        <dbReference type="ARBA" id="ARBA00022723"/>
    </source>
</evidence>
<dbReference type="InterPro" id="IPR001841">
    <property type="entry name" value="Znf_RING"/>
</dbReference>
<keyword evidence="1" id="KW-0479">Metal-binding</keyword>
<sequence>MGEHFAKTRDVRLVRREGRTSSARLVLLRFGAQAHADDFFLTHGGRAFCSLEPELLCQAVFVRSVQFDGAGLAGWTSEGPAAEEAGVRKSPATGEAGAHKSPAAEEAGARKSPAAEEAGARKSYAAAAAGALIADAQKPSAVADAQRPPALAAARVPSRRDSSAAVELPSCPVCLERLDEDASGIVTTLCNHRFHNDCLRHWGDSSCPVCRYCQPASAAATHCSTCACSTDLWVCLICGHVGCGRYRGSHAARHWHESGHAYALELGTQRVWDYSGDAYVHRLVQGKTGKGQKLVEVEARAGAGRGPGARCGAAAERWDSDSDEDAEKEIMALSKYDAIVQEYNHLLVTQLESQRAHFEGLLLRDRELRELREQEAACALADAREEGQRAQREAAAARQGRLAAESKLAALRLESAKQEKELAFLKGMCEALLKNQTEYSTKLKAAEEEAAAQGQRNASEIADLQEQVRDLMVFIEARQTVRDAGELEGGDVLPVAASPSPDRQGKRGQRARKRA</sequence>
<dbReference type="InterPro" id="IPR047243">
    <property type="entry name" value="RING-H2_BRAP2"/>
</dbReference>
<dbReference type="Pfam" id="PF13639">
    <property type="entry name" value="zf-RING_2"/>
    <property type="match status" value="1"/>
</dbReference>
<evidence type="ECO:0000259" key="8">
    <source>
        <dbReference type="PROSITE" id="PS50271"/>
    </source>
</evidence>
<dbReference type="SUPFAM" id="SSF57850">
    <property type="entry name" value="RING/U-box"/>
    <property type="match status" value="1"/>
</dbReference>
<gene>
    <name evidence="9" type="ORF">QBZ16_003596</name>
</gene>
<dbReference type="GO" id="GO:0061630">
    <property type="term" value="F:ubiquitin protein ligase activity"/>
    <property type="evidence" value="ECO:0007669"/>
    <property type="project" value="TreeGrafter"/>
</dbReference>
<comment type="caution">
    <text evidence="9">The sequence shown here is derived from an EMBL/GenBank/DDBJ whole genome shotgun (WGS) entry which is preliminary data.</text>
</comment>
<evidence type="ECO:0008006" key="11">
    <source>
        <dbReference type="Google" id="ProtNLM"/>
    </source>
</evidence>
<dbReference type="PROSITE" id="PS50271">
    <property type="entry name" value="ZF_UBP"/>
    <property type="match status" value="1"/>
</dbReference>
<dbReference type="CDD" id="cd16457">
    <property type="entry name" value="RING-H2_BRAP2"/>
    <property type="match status" value="1"/>
</dbReference>
<proteinExistence type="predicted"/>
<dbReference type="Pfam" id="PF07576">
    <property type="entry name" value="BRAP2"/>
    <property type="match status" value="1"/>
</dbReference>
<evidence type="ECO:0000313" key="10">
    <source>
        <dbReference type="Proteomes" id="UP001255856"/>
    </source>
</evidence>
<evidence type="ECO:0000256" key="5">
    <source>
        <dbReference type="SAM" id="Coils"/>
    </source>
</evidence>
<protein>
    <recommendedName>
        <fullName evidence="11">BRCA1-associated protein</fullName>
    </recommendedName>
</protein>
<evidence type="ECO:0000256" key="2">
    <source>
        <dbReference type="ARBA" id="ARBA00022771"/>
    </source>
</evidence>
<evidence type="ECO:0000259" key="7">
    <source>
        <dbReference type="PROSITE" id="PS50089"/>
    </source>
</evidence>
<feature type="domain" description="UBP-type" evidence="8">
    <location>
        <begin position="205"/>
        <end position="301"/>
    </location>
</feature>
<dbReference type="SMART" id="SM00290">
    <property type="entry name" value="ZnF_UBP"/>
    <property type="match status" value="1"/>
</dbReference>
<evidence type="ECO:0000313" key="9">
    <source>
        <dbReference type="EMBL" id="KAK2078756.1"/>
    </source>
</evidence>
<dbReference type="InterPro" id="IPR013083">
    <property type="entry name" value="Znf_RING/FYVE/PHD"/>
</dbReference>
<dbReference type="PROSITE" id="PS50089">
    <property type="entry name" value="ZF_RING_2"/>
    <property type="match status" value="1"/>
</dbReference>
<dbReference type="Proteomes" id="UP001255856">
    <property type="component" value="Unassembled WGS sequence"/>
</dbReference>
<accession>A0AAD9IHX2</accession>
<evidence type="ECO:0000256" key="4">
    <source>
        <dbReference type="PROSITE-ProRule" id="PRU00502"/>
    </source>
</evidence>